<comment type="function">
    <text evidence="10">Catalyzes the acyloin condensation reaction between C atoms 2 and 3 of pyruvate and glyceraldehyde 3-phosphate to yield 1-deoxy-D-xylulose-5-phosphate (DXP).</text>
</comment>
<comment type="cofactor">
    <cofactor evidence="10">
        <name>Mg(2+)</name>
        <dbReference type="ChEBI" id="CHEBI:18420"/>
    </cofactor>
    <text evidence="10">Binds 1 Mg(2+) ion per subunit.</text>
</comment>
<keyword evidence="6 10" id="KW-0460">Magnesium</keyword>
<feature type="domain" description="Transketolase-like pyrimidine-binding" evidence="11">
    <location>
        <begin position="309"/>
        <end position="473"/>
    </location>
</feature>
<dbReference type="SMART" id="SM00861">
    <property type="entry name" value="Transket_pyr"/>
    <property type="match status" value="1"/>
</dbReference>
<dbReference type="EC" id="2.2.1.7" evidence="10"/>
<keyword evidence="7 10" id="KW-0784">Thiamine biosynthesis</keyword>
<comment type="catalytic activity">
    <reaction evidence="10">
        <text>D-glyceraldehyde 3-phosphate + pyruvate + H(+) = 1-deoxy-D-xylulose 5-phosphate + CO2</text>
        <dbReference type="Rhea" id="RHEA:12605"/>
        <dbReference type="ChEBI" id="CHEBI:15361"/>
        <dbReference type="ChEBI" id="CHEBI:15378"/>
        <dbReference type="ChEBI" id="CHEBI:16526"/>
        <dbReference type="ChEBI" id="CHEBI:57792"/>
        <dbReference type="ChEBI" id="CHEBI:59776"/>
        <dbReference type="EC" id="2.2.1.7"/>
    </reaction>
</comment>
<dbReference type="GO" id="GO:0016114">
    <property type="term" value="P:terpenoid biosynthetic process"/>
    <property type="evidence" value="ECO:0007669"/>
    <property type="project" value="UniProtKB-UniRule"/>
</dbReference>
<evidence type="ECO:0000256" key="6">
    <source>
        <dbReference type="ARBA" id="ARBA00022842"/>
    </source>
</evidence>
<dbReference type="Proteomes" id="UP000535305">
    <property type="component" value="Unassembled WGS sequence"/>
</dbReference>
<dbReference type="Pfam" id="PF02780">
    <property type="entry name" value="Transketolase_C"/>
    <property type="match status" value="1"/>
</dbReference>
<feature type="binding site" evidence="10">
    <location>
        <position position="360"/>
    </location>
    <ligand>
        <name>thiamine diphosphate</name>
        <dbReference type="ChEBI" id="CHEBI:58937"/>
    </ligand>
</feature>
<evidence type="ECO:0000256" key="3">
    <source>
        <dbReference type="ARBA" id="ARBA00011738"/>
    </source>
</evidence>
<keyword evidence="8 10" id="KW-0786">Thiamine pyrophosphate</keyword>
<keyword evidence="5 10" id="KW-0479">Metal-binding</keyword>
<feature type="binding site" evidence="10">
    <location>
        <position position="142"/>
    </location>
    <ligand>
        <name>Mg(2+)</name>
        <dbReference type="ChEBI" id="CHEBI:18420"/>
    </ligand>
</feature>
<reference evidence="12 13" key="1">
    <citation type="submission" date="2018-06" db="EMBL/GenBank/DDBJ databases">
        <authorList>
            <consortium name="PulseNet: The National Subtyping Network for Foodborne Disease Surveillance"/>
            <person name="Tarr C.L."/>
            <person name="Trees E."/>
            <person name="Katz L.S."/>
            <person name="Carleton-Romer H.A."/>
            <person name="Stroika S."/>
            <person name="Kucerova Z."/>
            <person name="Roache K.F."/>
            <person name="Sabol A.L."/>
            <person name="Besser J."/>
            <person name="Gerner-Smidt P."/>
        </authorList>
    </citation>
    <scope>NUCLEOTIDE SEQUENCE [LARGE SCALE GENOMIC DNA]</scope>
    <source>
        <strain evidence="12 13">PNUSAC003104</strain>
    </source>
</reference>
<feature type="binding site" evidence="10">
    <location>
        <begin position="143"/>
        <end position="144"/>
    </location>
    <ligand>
        <name>thiamine diphosphate</name>
        <dbReference type="ChEBI" id="CHEBI:58937"/>
    </ligand>
</feature>
<dbReference type="Pfam" id="PF02779">
    <property type="entry name" value="Transket_pyr"/>
    <property type="match status" value="1"/>
</dbReference>
<dbReference type="RefSeq" id="WP_257416015.1">
    <property type="nucleotide sequence ID" value="NZ_JANKIL010000020.1"/>
</dbReference>
<dbReference type="GO" id="GO:0008661">
    <property type="term" value="F:1-deoxy-D-xylulose-5-phosphate synthase activity"/>
    <property type="evidence" value="ECO:0007669"/>
    <property type="project" value="UniProtKB-UniRule"/>
</dbReference>
<evidence type="ECO:0000256" key="10">
    <source>
        <dbReference type="HAMAP-Rule" id="MF_00315"/>
    </source>
</evidence>
<feature type="binding site" evidence="10">
    <location>
        <position position="278"/>
    </location>
    <ligand>
        <name>thiamine diphosphate</name>
        <dbReference type="ChEBI" id="CHEBI:58937"/>
    </ligand>
</feature>
<dbReference type="GO" id="GO:0009228">
    <property type="term" value="P:thiamine biosynthetic process"/>
    <property type="evidence" value="ECO:0007669"/>
    <property type="project" value="UniProtKB-UniRule"/>
</dbReference>
<comment type="caution">
    <text evidence="12">The sequence shown here is derived from an EMBL/GenBank/DDBJ whole genome shotgun (WGS) entry which is preliminary data.</text>
</comment>
<dbReference type="HAMAP" id="MF_00315">
    <property type="entry name" value="DXP_synth"/>
    <property type="match status" value="1"/>
</dbReference>
<comment type="pathway">
    <text evidence="1 10">Metabolic intermediate biosynthesis; 1-deoxy-D-xylulose 5-phosphate biosynthesis; 1-deoxy-D-xylulose 5-phosphate from D-glyceraldehyde 3-phosphate and pyruvate: step 1/1.</text>
</comment>
<feature type="binding site" evidence="10">
    <location>
        <position position="171"/>
    </location>
    <ligand>
        <name>Mg(2+)</name>
        <dbReference type="ChEBI" id="CHEBI:18420"/>
    </ligand>
</feature>
<dbReference type="InterPro" id="IPR009014">
    <property type="entry name" value="Transketo_C/PFOR_II"/>
</dbReference>
<dbReference type="InterPro" id="IPR005475">
    <property type="entry name" value="Transketolase-like_Pyr-bd"/>
</dbReference>
<dbReference type="CDD" id="cd02007">
    <property type="entry name" value="TPP_DXS"/>
    <property type="match status" value="1"/>
</dbReference>
<evidence type="ECO:0000256" key="1">
    <source>
        <dbReference type="ARBA" id="ARBA00004980"/>
    </source>
</evidence>
<dbReference type="PANTHER" id="PTHR43322:SF5">
    <property type="entry name" value="1-DEOXY-D-XYLULOSE-5-PHOSPHATE SYNTHASE, CHLOROPLASTIC"/>
    <property type="match status" value="1"/>
</dbReference>
<dbReference type="AlphaFoldDB" id="A0A7U8B4F1"/>
<evidence type="ECO:0000256" key="9">
    <source>
        <dbReference type="ARBA" id="ARBA00023229"/>
    </source>
</evidence>
<dbReference type="GO" id="GO:0030976">
    <property type="term" value="F:thiamine pyrophosphate binding"/>
    <property type="evidence" value="ECO:0007669"/>
    <property type="project" value="UniProtKB-UniRule"/>
</dbReference>
<sequence>MMTKLAHTNLELCVLSEEELKTLADNLRRKIIEVVSQNGGHLSSNLGVVELSIAMHYVFDSTKDPFIFDVSHQSYAHKLLSGREERFHTLRTFGGLSGYTKDEEGDYFIAGHSSTSISLAIGACKAIRLKKEERTPVVLIGDGALSAGMAYEALNELGDRKYPCVIILNDNEMSISKPIGAISKYLSQAMATQFYQKFKKRVEKMLDFLPDSATYMAKRFEEGFKLITPGLLFEELGLEYIGPVDGHNINEMINALKQAKMMQKPCIIHAQTIKGKGYMLAEGKHAKWHGVGAFDIHSGESLKKSNSKSSATEIFSQNLLHLAQKYENIVGVTAAMPSGTGLDLLIEAYPERFWDVAIAEQHAVTSMAAMAKEGFKPFIAIYSTFLQRAYDQVIHDCAIMNLNVVFAMDRAGIVGEDGETHQGVFDVSFLSAVPNLTLIAPRDSKMMEKCMEYAYFHQGPLAFRYPRGSFILEEEFAPCKLSLAKSQWLIKNTSEVAFLGFGQGVGKAWKILQNLGNDFANLIDLIFIKPLDELLLKELASQTKIWFVFSENVKIGGVASLLREFVGQYDLNVKIVSFEYEDAFITHGNLNEVEVSLNLDVKKLSQKILDII</sequence>
<evidence type="ECO:0000256" key="8">
    <source>
        <dbReference type="ARBA" id="ARBA00023052"/>
    </source>
</evidence>
<dbReference type="InterPro" id="IPR049557">
    <property type="entry name" value="Transketolase_CS"/>
</dbReference>
<keyword evidence="9 10" id="KW-0414">Isoprene biosynthesis</keyword>
<organism evidence="12 13">
    <name type="scientific">Campylobacter upsaliensis</name>
    <dbReference type="NCBI Taxonomy" id="28080"/>
    <lineage>
        <taxon>Bacteria</taxon>
        <taxon>Pseudomonadati</taxon>
        <taxon>Campylobacterota</taxon>
        <taxon>Epsilonproteobacteria</taxon>
        <taxon>Campylobacterales</taxon>
        <taxon>Campylobacteraceae</taxon>
        <taxon>Campylobacter</taxon>
    </lineage>
</organism>
<gene>
    <name evidence="10" type="primary">dxs</name>
    <name evidence="12" type="ORF">CT510_07165</name>
</gene>
<dbReference type="NCBIfam" id="TIGR00204">
    <property type="entry name" value="dxs"/>
    <property type="match status" value="1"/>
</dbReference>
<dbReference type="GO" id="GO:0000287">
    <property type="term" value="F:magnesium ion binding"/>
    <property type="evidence" value="ECO:0007669"/>
    <property type="project" value="UniProtKB-UniRule"/>
</dbReference>
<evidence type="ECO:0000313" key="12">
    <source>
        <dbReference type="EMBL" id="EAJ1622419.1"/>
    </source>
</evidence>
<dbReference type="InterPro" id="IPR005477">
    <property type="entry name" value="Dxylulose-5-P_synthase"/>
</dbReference>
<comment type="subunit">
    <text evidence="3 10">Homodimer.</text>
</comment>
<dbReference type="InterPro" id="IPR033248">
    <property type="entry name" value="Transketolase_C"/>
</dbReference>
<dbReference type="EMBL" id="AABVLA010000031">
    <property type="protein sequence ID" value="EAJ1622419.1"/>
    <property type="molecule type" value="Genomic_DNA"/>
</dbReference>
<evidence type="ECO:0000256" key="2">
    <source>
        <dbReference type="ARBA" id="ARBA00011081"/>
    </source>
</evidence>
<dbReference type="SUPFAM" id="SSF52518">
    <property type="entry name" value="Thiamin diphosphate-binding fold (THDP-binding)"/>
    <property type="match status" value="1"/>
</dbReference>
<dbReference type="InterPro" id="IPR020826">
    <property type="entry name" value="Transketolase_BS"/>
</dbReference>
<feature type="binding site" evidence="10">
    <location>
        <position position="72"/>
    </location>
    <ligand>
        <name>thiamine diphosphate</name>
        <dbReference type="ChEBI" id="CHEBI:58937"/>
    </ligand>
</feature>
<name>A0A7U8B4F1_CAMUP</name>
<dbReference type="NCBIfam" id="NF003933">
    <property type="entry name" value="PRK05444.2-2"/>
    <property type="match status" value="1"/>
</dbReference>
<dbReference type="CDD" id="cd07033">
    <property type="entry name" value="TPP_PYR_DXS_TK_like"/>
    <property type="match status" value="1"/>
</dbReference>
<keyword evidence="13" id="KW-1185">Reference proteome</keyword>
<evidence type="ECO:0000256" key="5">
    <source>
        <dbReference type="ARBA" id="ARBA00022723"/>
    </source>
</evidence>
<dbReference type="UniPathway" id="UPA00064">
    <property type="reaction ID" value="UER00091"/>
</dbReference>
<dbReference type="PANTHER" id="PTHR43322">
    <property type="entry name" value="1-D-DEOXYXYLULOSE 5-PHOSPHATE SYNTHASE-RELATED"/>
    <property type="match status" value="1"/>
</dbReference>
<dbReference type="SUPFAM" id="SSF52922">
    <property type="entry name" value="TK C-terminal domain-like"/>
    <property type="match status" value="1"/>
</dbReference>
<feature type="binding site" evidence="10">
    <location>
        <begin position="111"/>
        <end position="113"/>
    </location>
    <ligand>
        <name>thiamine diphosphate</name>
        <dbReference type="ChEBI" id="CHEBI:58937"/>
    </ligand>
</feature>
<evidence type="ECO:0000256" key="4">
    <source>
        <dbReference type="ARBA" id="ARBA00022679"/>
    </source>
</evidence>
<proteinExistence type="inferred from homology"/>
<dbReference type="InterPro" id="IPR029061">
    <property type="entry name" value="THDP-binding"/>
</dbReference>
<dbReference type="GO" id="GO:0019288">
    <property type="term" value="P:isopentenyl diphosphate biosynthetic process, methylerythritol 4-phosphate pathway"/>
    <property type="evidence" value="ECO:0007669"/>
    <property type="project" value="TreeGrafter"/>
</dbReference>
<evidence type="ECO:0000256" key="7">
    <source>
        <dbReference type="ARBA" id="ARBA00022977"/>
    </source>
</evidence>
<feature type="binding site" evidence="10">
    <location>
        <position position="171"/>
    </location>
    <ligand>
        <name>thiamine diphosphate</name>
        <dbReference type="ChEBI" id="CHEBI:58937"/>
    </ligand>
</feature>
<dbReference type="Gene3D" id="3.40.50.970">
    <property type="match status" value="2"/>
</dbReference>
<comment type="cofactor">
    <cofactor evidence="10">
        <name>thiamine diphosphate</name>
        <dbReference type="ChEBI" id="CHEBI:58937"/>
    </cofactor>
    <text evidence="10">Binds 1 thiamine pyrophosphate per subunit.</text>
</comment>
<keyword evidence="4 10" id="KW-0808">Transferase</keyword>
<dbReference type="Pfam" id="PF13292">
    <property type="entry name" value="DXP_synthase_N"/>
    <property type="match status" value="1"/>
</dbReference>
<evidence type="ECO:0000313" key="13">
    <source>
        <dbReference type="Proteomes" id="UP000535305"/>
    </source>
</evidence>
<accession>A0A7U8B4F1</accession>
<protein>
    <recommendedName>
        <fullName evidence="10">1-deoxy-D-xylulose-5-phosphate synthase</fullName>
        <ecNumber evidence="10">2.2.1.7</ecNumber>
    </recommendedName>
    <alternativeName>
        <fullName evidence="10">1-deoxyxylulose-5-phosphate synthase</fullName>
        <shortName evidence="10">DXP synthase</shortName>
        <shortName evidence="10">DXPS</shortName>
    </alternativeName>
</protein>
<dbReference type="PROSITE" id="PS00801">
    <property type="entry name" value="TRANSKETOLASE_1"/>
    <property type="match status" value="1"/>
</dbReference>
<evidence type="ECO:0000259" key="11">
    <source>
        <dbReference type="SMART" id="SM00861"/>
    </source>
</evidence>
<dbReference type="PROSITE" id="PS00802">
    <property type="entry name" value="TRANSKETOLASE_2"/>
    <property type="match status" value="1"/>
</dbReference>
<dbReference type="Gene3D" id="3.40.50.920">
    <property type="match status" value="1"/>
</dbReference>
<dbReference type="GO" id="GO:0005829">
    <property type="term" value="C:cytosol"/>
    <property type="evidence" value="ECO:0007669"/>
    <property type="project" value="TreeGrafter"/>
</dbReference>
<comment type="similarity">
    <text evidence="2 10">Belongs to the transketolase family. DXPS subfamily.</text>
</comment>